<dbReference type="NCBIfam" id="TIGR03292">
    <property type="entry name" value="PhnH_redo"/>
    <property type="match status" value="1"/>
</dbReference>
<keyword evidence="2" id="KW-1185">Reference proteome</keyword>
<dbReference type="RefSeq" id="WP_119748103.1">
    <property type="nucleotide sequence ID" value="NZ_QZCG01000005.1"/>
</dbReference>
<dbReference type="Pfam" id="PF05845">
    <property type="entry name" value="PhnH"/>
    <property type="match status" value="1"/>
</dbReference>
<dbReference type="Gene3D" id="3.40.50.11310">
    <property type="entry name" value="Bacterial phosphonate metabolism protein PhnH"/>
    <property type="match status" value="1"/>
</dbReference>
<keyword evidence="1" id="KW-0456">Lyase</keyword>
<dbReference type="GO" id="GO:0019634">
    <property type="term" value="P:organic phosphonate metabolic process"/>
    <property type="evidence" value="ECO:0007669"/>
    <property type="project" value="InterPro"/>
</dbReference>
<accession>A0A418SYB2</accession>
<protein>
    <submittedName>
        <fullName evidence="1">Phosphonate C-P lyase system protein PhnH</fullName>
    </submittedName>
</protein>
<gene>
    <name evidence="1" type="primary">phnH</name>
    <name evidence="1" type="ORF">D3P04_09255</name>
</gene>
<dbReference type="OrthoDB" id="7947094at2"/>
<dbReference type="EMBL" id="QZCG01000005">
    <property type="protein sequence ID" value="RJE85920.1"/>
    <property type="molecule type" value="Genomic_DNA"/>
</dbReference>
<evidence type="ECO:0000313" key="2">
    <source>
        <dbReference type="Proteomes" id="UP000284202"/>
    </source>
</evidence>
<dbReference type="InterPro" id="IPR008772">
    <property type="entry name" value="Phosphonate_metab_PhnH"/>
</dbReference>
<evidence type="ECO:0000313" key="1">
    <source>
        <dbReference type="EMBL" id="RJE85920.1"/>
    </source>
</evidence>
<dbReference type="InterPro" id="IPR038058">
    <property type="entry name" value="PhnH-like_sp"/>
</dbReference>
<sequence length="176" mass="18428">MNVIPRPDQEEIRDNAAFEALIGSLSRPGQIHNLPEPGLRSAALALVDLECAVFTDDPALIPALARTGCRMEEPALADYLFLSGDPLTAAGSASVGSALHPEDGATLLLAATLTGGPSLRLTGPGIETGIRIAPLVNPALWSLRDACGPYPMGFDLFLVENAQVIGLPRSTHIEVL</sequence>
<reference evidence="2" key="1">
    <citation type="submission" date="2018-09" db="EMBL/GenBank/DDBJ databases">
        <title>Acidovorax cavernicola nov. sp. isolated from Gruta de las Maravillas (Aracena, Spain).</title>
        <authorList>
            <person name="Jurado V."/>
            <person name="Gutierrez-Patricio S."/>
            <person name="Gonzalez-Pimentel J.L."/>
            <person name="Miller A.Z."/>
            <person name="Laiz L."/>
            <person name="Saiz-Jimenez C."/>
        </authorList>
    </citation>
    <scope>NUCLEOTIDE SEQUENCE [LARGE SCALE GENOMIC DNA]</scope>
    <source>
        <strain evidence="2">1011MAR3C25</strain>
    </source>
</reference>
<dbReference type="GO" id="GO:0016829">
    <property type="term" value="F:lyase activity"/>
    <property type="evidence" value="ECO:0007669"/>
    <property type="project" value="UniProtKB-KW"/>
</dbReference>
<organism evidence="1 2">
    <name type="scientific">Paracoccus onubensis</name>
    <dbReference type="NCBI Taxonomy" id="1675788"/>
    <lineage>
        <taxon>Bacteria</taxon>
        <taxon>Pseudomonadati</taxon>
        <taxon>Pseudomonadota</taxon>
        <taxon>Alphaproteobacteria</taxon>
        <taxon>Rhodobacterales</taxon>
        <taxon>Paracoccaceae</taxon>
        <taxon>Paracoccus</taxon>
    </lineage>
</organism>
<dbReference type="SUPFAM" id="SSF159709">
    <property type="entry name" value="PhnH-like"/>
    <property type="match status" value="1"/>
</dbReference>
<comment type="caution">
    <text evidence="1">The sequence shown here is derived from an EMBL/GenBank/DDBJ whole genome shotgun (WGS) entry which is preliminary data.</text>
</comment>
<dbReference type="AlphaFoldDB" id="A0A418SYB2"/>
<name>A0A418SYB2_9RHOB</name>
<proteinExistence type="predicted"/>
<dbReference type="Proteomes" id="UP000284202">
    <property type="component" value="Unassembled WGS sequence"/>
</dbReference>